<gene>
    <name evidence="1" type="ORF">C6I21_00990</name>
</gene>
<dbReference type="Proteomes" id="UP000243650">
    <property type="component" value="Unassembled WGS sequence"/>
</dbReference>
<organism evidence="1 2">
    <name type="scientific">Alkalicoccus urumqiensis</name>
    <name type="common">Bacillus urumqiensis</name>
    <dbReference type="NCBI Taxonomy" id="1548213"/>
    <lineage>
        <taxon>Bacteria</taxon>
        <taxon>Bacillati</taxon>
        <taxon>Bacillota</taxon>
        <taxon>Bacilli</taxon>
        <taxon>Bacillales</taxon>
        <taxon>Bacillaceae</taxon>
        <taxon>Alkalicoccus</taxon>
    </lineage>
</organism>
<sequence length="117" mass="12608">MGQRRGRKLRGAVVYTGFIAVSLGRVAVCREIIAIFGAGMAVSTTDMAIFPESIGQPGVFVGCPAPVITPFLSSAESCFHRRGFLDLPLVTRVLPLFHVPTEKKEIRCLFLSSIQAG</sequence>
<accession>A0A2P6MLK4</accession>
<comment type="caution">
    <text evidence="1">The sequence shown here is derived from an EMBL/GenBank/DDBJ whole genome shotgun (WGS) entry which is preliminary data.</text>
</comment>
<name>A0A2P6MLK4_ALKUR</name>
<evidence type="ECO:0000313" key="1">
    <source>
        <dbReference type="EMBL" id="PRO67165.1"/>
    </source>
</evidence>
<dbReference type="EMBL" id="PVNS01000001">
    <property type="protein sequence ID" value="PRO67165.1"/>
    <property type="molecule type" value="Genomic_DNA"/>
</dbReference>
<keyword evidence="2" id="KW-1185">Reference proteome</keyword>
<evidence type="ECO:0000313" key="2">
    <source>
        <dbReference type="Proteomes" id="UP000243650"/>
    </source>
</evidence>
<proteinExistence type="predicted"/>
<protein>
    <submittedName>
        <fullName evidence="1">Uncharacterized protein</fullName>
    </submittedName>
</protein>
<dbReference type="AlphaFoldDB" id="A0A2P6MLK4"/>
<reference evidence="1 2" key="1">
    <citation type="submission" date="2018-03" db="EMBL/GenBank/DDBJ databases">
        <title>Bacillus urumqiensis sp. nov., a moderately haloalkaliphilic bacterium isolated from a salt lake.</title>
        <authorList>
            <person name="Zhao B."/>
            <person name="Liao Z."/>
        </authorList>
    </citation>
    <scope>NUCLEOTIDE SEQUENCE [LARGE SCALE GENOMIC DNA]</scope>
    <source>
        <strain evidence="1 2">BZ-SZ-XJ18</strain>
    </source>
</reference>